<dbReference type="STRING" id="1120918.SAMN05216249_12138"/>
<gene>
    <name evidence="2" type="ORF">SAMN05216249_12138</name>
</gene>
<keyword evidence="1" id="KW-0732">Signal</keyword>
<dbReference type="AlphaFoldDB" id="A0A1I1A9V2"/>
<evidence type="ECO:0008006" key="4">
    <source>
        <dbReference type="Google" id="ProtNLM"/>
    </source>
</evidence>
<sequence>MKKRKLFLLTVVIIGILFQSSKVCMAAETAPFFENGIVEIGNIDLGESDLQLPLVKKKSKTVKRTYPNKQSIPGGIYYEEYIDGHMWGGILDWTGEIKNVGYGVVEATFSGKLKMID</sequence>
<dbReference type="Proteomes" id="UP000198838">
    <property type="component" value="Unassembled WGS sequence"/>
</dbReference>
<organism evidence="2 3">
    <name type="scientific">Acetitomaculum ruminis DSM 5522</name>
    <dbReference type="NCBI Taxonomy" id="1120918"/>
    <lineage>
        <taxon>Bacteria</taxon>
        <taxon>Bacillati</taxon>
        <taxon>Bacillota</taxon>
        <taxon>Clostridia</taxon>
        <taxon>Lachnospirales</taxon>
        <taxon>Lachnospiraceae</taxon>
        <taxon>Acetitomaculum</taxon>
    </lineage>
</organism>
<evidence type="ECO:0000313" key="2">
    <source>
        <dbReference type="EMBL" id="SFB33163.1"/>
    </source>
</evidence>
<dbReference type="EMBL" id="FOJY01000021">
    <property type="protein sequence ID" value="SFB33163.1"/>
    <property type="molecule type" value="Genomic_DNA"/>
</dbReference>
<feature type="chain" id="PRO_5011772763" description="WG containing repeat-containing protein" evidence="1">
    <location>
        <begin position="27"/>
        <end position="117"/>
    </location>
</feature>
<accession>A0A1I1A9V2</accession>
<evidence type="ECO:0000256" key="1">
    <source>
        <dbReference type="SAM" id="SignalP"/>
    </source>
</evidence>
<name>A0A1I1A9V2_9FIRM</name>
<dbReference type="RefSeq" id="WP_092874209.1">
    <property type="nucleotide sequence ID" value="NZ_FOJY01000021.1"/>
</dbReference>
<keyword evidence="3" id="KW-1185">Reference proteome</keyword>
<reference evidence="2 3" key="1">
    <citation type="submission" date="2016-10" db="EMBL/GenBank/DDBJ databases">
        <authorList>
            <person name="de Groot N.N."/>
        </authorList>
    </citation>
    <scope>NUCLEOTIDE SEQUENCE [LARGE SCALE GENOMIC DNA]</scope>
    <source>
        <strain evidence="2 3">DSM 5522</strain>
    </source>
</reference>
<proteinExistence type="predicted"/>
<feature type="signal peptide" evidence="1">
    <location>
        <begin position="1"/>
        <end position="26"/>
    </location>
</feature>
<evidence type="ECO:0000313" key="3">
    <source>
        <dbReference type="Proteomes" id="UP000198838"/>
    </source>
</evidence>
<protein>
    <recommendedName>
        <fullName evidence="4">WG containing repeat-containing protein</fullName>
    </recommendedName>
</protein>